<feature type="transmembrane region" description="Helical" evidence="1">
    <location>
        <begin position="90"/>
        <end position="113"/>
    </location>
</feature>
<name>A0A411YEW9_9ACTN</name>
<keyword evidence="1" id="KW-1133">Transmembrane helix</keyword>
<feature type="transmembrane region" description="Helical" evidence="1">
    <location>
        <begin position="157"/>
        <end position="175"/>
    </location>
</feature>
<feature type="transmembrane region" description="Helical" evidence="1">
    <location>
        <begin position="181"/>
        <end position="201"/>
    </location>
</feature>
<dbReference type="RefSeq" id="WP_131154728.1">
    <property type="nucleotide sequence ID" value="NZ_CP036402.1"/>
</dbReference>
<dbReference type="KEGG" id="erz:ER308_09330"/>
<accession>A0A411YEW9</accession>
<organism evidence="2 3">
    <name type="scientific">Egibacter rhizosphaerae</name>
    <dbReference type="NCBI Taxonomy" id="1670831"/>
    <lineage>
        <taxon>Bacteria</taxon>
        <taxon>Bacillati</taxon>
        <taxon>Actinomycetota</taxon>
        <taxon>Nitriliruptoria</taxon>
        <taxon>Egibacterales</taxon>
        <taxon>Egibacteraceae</taxon>
        <taxon>Egibacter</taxon>
    </lineage>
</organism>
<evidence type="ECO:0000313" key="2">
    <source>
        <dbReference type="EMBL" id="QBI19731.1"/>
    </source>
</evidence>
<protein>
    <submittedName>
        <fullName evidence="2">Uncharacterized protein</fullName>
    </submittedName>
</protein>
<keyword evidence="1" id="KW-0812">Transmembrane</keyword>
<feature type="transmembrane region" description="Helical" evidence="1">
    <location>
        <begin position="21"/>
        <end position="46"/>
    </location>
</feature>
<feature type="transmembrane region" description="Helical" evidence="1">
    <location>
        <begin position="52"/>
        <end position="78"/>
    </location>
</feature>
<gene>
    <name evidence="2" type="ORF">ER308_09330</name>
</gene>
<keyword evidence="3" id="KW-1185">Reference proteome</keyword>
<sequence length="202" mass="20221">MLQGRGDTMVHRATRDVSSPRLAGASLWYGAAGVLVALAFVGNLLVEFEVALVAASLMISPGVTLGAVAFLVAQLLLLWRLRPVSAAAPVGLGLAALGVAAAVVWSVLAVAAYADTALPGLRASAAGGLALLALFGSVVVAGGVLSRLEGPTRRAAVGLWAIVLLVVAAGAATWLGVPADWAITALYGTLAAALATTAHRLR</sequence>
<dbReference type="AlphaFoldDB" id="A0A411YEW9"/>
<evidence type="ECO:0000313" key="3">
    <source>
        <dbReference type="Proteomes" id="UP000291469"/>
    </source>
</evidence>
<reference evidence="2 3" key="1">
    <citation type="submission" date="2019-01" db="EMBL/GenBank/DDBJ databases">
        <title>Egibacter rhizosphaerae EGI 80759T.</title>
        <authorList>
            <person name="Chen D.-D."/>
            <person name="Tian Y."/>
            <person name="Jiao J.-Y."/>
            <person name="Zhang X.-T."/>
            <person name="Zhang Y.-G."/>
            <person name="Zhang Y."/>
            <person name="Xiao M."/>
            <person name="Shu W.-S."/>
            <person name="Li W.-J."/>
        </authorList>
    </citation>
    <scope>NUCLEOTIDE SEQUENCE [LARGE SCALE GENOMIC DNA]</scope>
    <source>
        <strain evidence="2 3">EGI 80759</strain>
    </source>
</reference>
<dbReference type="Proteomes" id="UP000291469">
    <property type="component" value="Chromosome"/>
</dbReference>
<feature type="transmembrane region" description="Helical" evidence="1">
    <location>
        <begin position="125"/>
        <end position="145"/>
    </location>
</feature>
<proteinExistence type="predicted"/>
<dbReference type="EMBL" id="CP036402">
    <property type="protein sequence ID" value="QBI19731.1"/>
    <property type="molecule type" value="Genomic_DNA"/>
</dbReference>
<evidence type="ECO:0000256" key="1">
    <source>
        <dbReference type="SAM" id="Phobius"/>
    </source>
</evidence>
<keyword evidence="1" id="KW-0472">Membrane</keyword>